<accession>A0A565C1W1</accession>
<comment type="similarity">
    <text evidence="1">Belongs to the PI3/PI4-kinase family.</text>
</comment>
<dbReference type="Pfam" id="PF11865">
    <property type="entry name" value="mTOR_dom"/>
    <property type="match status" value="1"/>
</dbReference>
<dbReference type="PANTHER" id="PTHR11139:SF9">
    <property type="entry name" value="SERINE_THREONINE-PROTEIN KINASE MTOR"/>
    <property type="match status" value="1"/>
</dbReference>
<comment type="catalytic activity">
    <reaction evidence="1">
        <text>L-threonyl-[protein] + ATP = O-phospho-L-threonyl-[protein] + ADP + H(+)</text>
        <dbReference type="Rhea" id="RHEA:46608"/>
        <dbReference type="Rhea" id="RHEA-COMP:11060"/>
        <dbReference type="Rhea" id="RHEA-COMP:11605"/>
        <dbReference type="ChEBI" id="CHEBI:15378"/>
        <dbReference type="ChEBI" id="CHEBI:30013"/>
        <dbReference type="ChEBI" id="CHEBI:30616"/>
        <dbReference type="ChEBI" id="CHEBI:61977"/>
        <dbReference type="ChEBI" id="CHEBI:456216"/>
        <dbReference type="EC" id="2.7.11.1"/>
    </reaction>
</comment>
<name>A0A565C1W1_9BRAS</name>
<dbReference type="Gene3D" id="1.25.10.10">
    <property type="entry name" value="Leucine-rich Repeat Variant"/>
    <property type="match status" value="2"/>
</dbReference>
<dbReference type="InterPro" id="IPR011989">
    <property type="entry name" value="ARM-like"/>
</dbReference>
<dbReference type="GO" id="GO:0031929">
    <property type="term" value="P:TOR signaling"/>
    <property type="evidence" value="ECO:0007669"/>
    <property type="project" value="TreeGrafter"/>
</dbReference>
<keyword evidence="1" id="KW-0418">Kinase</keyword>
<gene>
    <name evidence="4" type="ORF">ANE_LOCUS18087</name>
</gene>
<dbReference type="GO" id="GO:0005524">
    <property type="term" value="F:ATP binding"/>
    <property type="evidence" value="ECO:0007669"/>
    <property type="project" value="UniProtKB-KW"/>
</dbReference>
<dbReference type="EC" id="2.7.11.1" evidence="1"/>
<dbReference type="EMBL" id="CABITT030000006">
    <property type="protein sequence ID" value="VVB07643.1"/>
    <property type="molecule type" value="Genomic_DNA"/>
</dbReference>
<feature type="region of interest" description="Disordered" evidence="2">
    <location>
        <begin position="1"/>
        <end position="22"/>
    </location>
</feature>
<comment type="caution">
    <text evidence="4">The sequence shown here is derived from an EMBL/GenBank/DDBJ whole genome shotgun (WGS) entry which is preliminary data.</text>
</comment>
<dbReference type="GO" id="GO:0005737">
    <property type="term" value="C:cytoplasm"/>
    <property type="evidence" value="ECO:0007669"/>
    <property type="project" value="TreeGrafter"/>
</dbReference>
<dbReference type="OrthoDB" id="381190at2759"/>
<dbReference type="GO" id="GO:0031932">
    <property type="term" value="C:TORC2 complex"/>
    <property type="evidence" value="ECO:0007669"/>
    <property type="project" value="TreeGrafter"/>
</dbReference>
<keyword evidence="1" id="KW-0723">Serine/threonine-protein kinase</keyword>
<evidence type="ECO:0000259" key="3">
    <source>
        <dbReference type="SMART" id="SM01346"/>
    </source>
</evidence>
<keyword evidence="1" id="KW-0547">Nucleotide-binding</keyword>
<dbReference type="Proteomes" id="UP000489600">
    <property type="component" value="Unassembled WGS sequence"/>
</dbReference>
<keyword evidence="5" id="KW-1185">Reference proteome</keyword>
<keyword evidence="1" id="KW-0808">Transferase</keyword>
<organism evidence="4 5">
    <name type="scientific">Arabis nemorensis</name>
    <dbReference type="NCBI Taxonomy" id="586526"/>
    <lineage>
        <taxon>Eukaryota</taxon>
        <taxon>Viridiplantae</taxon>
        <taxon>Streptophyta</taxon>
        <taxon>Embryophyta</taxon>
        <taxon>Tracheophyta</taxon>
        <taxon>Spermatophyta</taxon>
        <taxon>Magnoliopsida</taxon>
        <taxon>eudicotyledons</taxon>
        <taxon>Gunneridae</taxon>
        <taxon>Pentapetalae</taxon>
        <taxon>rosids</taxon>
        <taxon>malvids</taxon>
        <taxon>Brassicales</taxon>
        <taxon>Brassicaceae</taxon>
        <taxon>Arabideae</taxon>
        <taxon>Arabis</taxon>
    </lineage>
</organism>
<dbReference type="GO" id="GO:0031931">
    <property type="term" value="C:TORC1 complex"/>
    <property type="evidence" value="ECO:0007669"/>
    <property type="project" value="TreeGrafter"/>
</dbReference>
<evidence type="ECO:0000313" key="4">
    <source>
        <dbReference type="EMBL" id="VVB07643.1"/>
    </source>
</evidence>
<feature type="compositionally biased region" description="Polar residues" evidence="2">
    <location>
        <begin position="1"/>
        <end position="20"/>
    </location>
</feature>
<evidence type="ECO:0000313" key="5">
    <source>
        <dbReference type="Proteomes" id="UP000489600"/>
    </source>
</evidence>
<reference evidence="4" key="1">
    <citation type="submission" date="2019-07" db="EMBL/GenBank/DDBJ databases">
        <authorList>
            <person name="Dittberner H."/>
        </authorList>
    </citation>
    <scope>NUCLEOTIDE SEQUENCE [LARGE SCALE GENOMIC DNA]</scope>
</reference>
<dbReference type="SUPFAM" id="SSF48371">
    <property type="entry name" value="ARM repeat"/>
    <property type="match status" value="1"/>
</dbReference>
<feature type="domain" description="Serine/threonine-protein kinase mTOR" evidence="3">
    <location>
        <begin position="365"/>
        <end position="511"/>
    </location>
</feature>
<dbReference type="GO" id="GO:0016242">
    <property type="term" value="P:negative regulation of macroautophagy"/>
    <property type="evidence" value="ECO:0007669"/>
    <property type="project" value="TreeGrafter"/>
</dbReference>
<evidence type="ECO:0000256" key="2">
    <source>
        <dbReference type="SAM" id="MobiDB-lite"/>
    </source>
</evidence>
<feature type="region of interest" description="Disordered" evidence="2">
    <location>
        <begin position="413"/>
        <end position="436"/>
    </location>
</feature>
<dbReference type="InterPro" id="IPR016024">
    <property type="entry name" value="ARM-type_fold"/>
</dbReference>
<dbReference type="AlphaFoldDB" id="A0A565C1W1"/>
<dbReference type="InterPro" id="IPR050517">
    <property type="entry name" value="DDR_Repair_Kinase"/>
</dbReference>
<dbReference type="SMART" id="SM01346">
    <property type="entry name" value="DUF3385"/>
    <property type="match status" value="1"/>
</dbReference>
<keyword evidence="1" id="KW-0067">ATP-binding</keyword>
<dbReference type="PANTHER" id="PTHR11139">
    <property type="entry name" value="ATAXIA TELANGIECTASIA MUTATED ATM -RELATED"/>
    <property type="match status" value="1"/>
</dbReference>
<dbReference type="GO" id="GO:0004674">
    <property type="term" value="F:protein serine/threonine kinase activity"/>
    <property type="evidence" value="ECO:0007669"/>
    <property type="project" value="UniProtKB-KW"/>
</dbReference>
<dbReference type="InterPro" id="IPR024585">
    <property type="entry name" value="mTOR_dom"/>
</dbReference>
<dbReference type="GO" id="GO:0005634">
    <property type="term" value="C:nucleus"/>
    <property type="evidence" value="ECO:0007669"/>
    <property type="project" value="TreeGrafter"/>
</dbReference>
<evidence type="ECO:0000256" key="1">
    <source>
        <dbReference type="RuleBase" id="RU364109"/>
    </source>
</evidence>
<sequence>MSSSFAAGRFTSMSSPSQSHRFCGPAATATGGGSFDTLNRVIADLCNRGNPKEGASLAFRKHVEEAASGNHEMTENASTLFNVHAPEFVDAIWVALRDPQLQVRERAVEALRACLRVIEKRETRWRVQWYYKMFEATQDGLGRNAPVHSISWFLTCCGGAVEHSFFAANTRSASRLHFVGQLELGERRRRLVEEIVEKLLRTAVADADVTVRKSIFVALYGNQCFDDYLAQADSLTAIFASLNYEDFDVREYSISVAGRLSEKNPAYVLPALRCHLIQLLTYLELSADNKCREESAKLLGCLVRNCERLILPYVAPVQKGGLVTRQYIPELMPLIVEALMDGAAVAKREVAVSTLGQVVQSTGYVVTPYQEYPLLLGLLLKLLKGDLVWSTRREVLKVLGIMGALDPHVHKRNQQSLSGSHGEVARGTGDSGQPSPLIDELPVELRPSFATSEDYYSTVAINSLMRILRDASLLSYHKRVLPELFHTVRTSDENLKDFIRWGLGTLVSIERIRLTLCELLANVIFLQHIRKYLPELLSLISELWSSFTLPGPVRPSRGLPVLHLLEHLCLALNDEFRTYLSVILPCTLDEHMHLLLPALIRLFKVDAPVAIRRDAIKTLTRVLPCVQVTTGHISTLVHHLKLVLDGRLPVEVIRDPVIENEIDPFEDGNDRNHQSTDSWRSFTTQHQGRELFAAGFVSCWAQLNEASQKQLVRSLETGFSSPNIPPEILATLLNLAEFMEHDEKPLLNTVHRQSLWNMMRSLFPLIFVSWGLLQKRLCVMYSLVKSDMCRVYGKALHYKEMIFEGARSRMMDANPVAVVENHIHINNQLHQHGAAVGIVTYAQQHLD</sequence>
<protein>
    <recommendedName>
        <fullName evidence="1">Serine/threonine-protein kinase TOR</fullName>
        <ecNumber evidence="1">2.7.11.1</ecNumber>
    </recommendedName>
</protein>
<proteinExistence type="inferred from homology"/>